<dbReference type="Proteomes" id="UP000002058">
    <property type="component" value="Unassembled WGS sequence"/>
</dbReference>
<dbReference type="HOGENOM" id="CLU_025005_3_1_1"/>
<dbReference type="EMBL" id="CH476616">
    <property type="protein sequence ID" value="EEP79732.1"/>
    <property type="molecule type" value="Genomic_DNA"/>
</dbReference>
<dbReference type="KEGG" id="ure:UREG_04578"/>
<sequence>MLHQLEIPNHRAKFLDSVYKRRREIQDIAAHHLGISNPRDIAIGYREGWIHGSFNLCLPVVVDRWEKQSRKIFVFRVPLPYKCGELHFPGNAEEKVRNEVSTYIWMQENCPEVPIPQLWGFGFGDGHTFTTPKTSPILPWLFQAISRIVRKYLGYPAPSAYVRRKRRCRFDHGYMLLDHISENEGKMLSSSWSESHGDDTKRRTLFRDISRIMLSMARVPMARIGSFTIDNRGFITLTNRPLTCRLHVLEAEGIPTNIGRRQTYSMVGPYIQDLLDYHNSRIYHQPNSILDEDDGYNQMAALSLMQSVSRHFFQRKYRQGPFFFTLTDCHQSNIFVDENWNIRYLIDLEWACSLPVECFHPPWWLSGDRGVDEIVDDALHRFAERHKEFMQVFEEEALAKYGSWENRGKDNDVYLGLSSIMKQSIEVGNIFYCYALESTKGMYNIFLQHINSRFSKDPQSLPKEADLDDVGWLYLSRAVAPYWDPKAHQILAAKLDEKKVYEKQIRVLFEEADLPSRDGPPLSVATAGNDDNVENRNRSDVS</sequence>
<dbReference type="InterPro" id="IPR051678">
    <property type="entry name" value="AGP_Transferase"/>
</dbReference>
<dbReference type="InParanoid" id="C4JPT5"/>
<dbReference type="AlphaFoldDB" id="C4JPT5"/>
<dbReference type="SUPFAM" id="SSF56112">
    <property type="entry name" value="Protein kinase-like (PK-like)"/>
    <property type="match status" value="1"/>
</dbReference>
<accession>C4JPT5</accession>
<gene>
    <name evidence="2" type="ORF">UREG_04578</name>
</gene>
<dbReference type="PANTHER" id="PTHR21310:SF37">
    <property type="entry name" value="AMINOGLYCOSIDE PHOSPHOTRANSFERASE DOMAIN-CONTAINING PROTEIN"/>
    <property type="match status" value="1"/>
</dbReference>
<evidence type="ECO:0000313" key="3">
    <source>
        <dbReference type="Proteomes" id="UP000002058"/>
    </source>
</evidence>
<dbReference type="InterPro" id="IPR011009">
    <property type="entry name" value="Kinase-like_dom_sf"/>
</dbReference>
<dbReference type="VEuPathDB" id="FungiDB:UREG_04578"/>
<dbReference type="OrthoDB" id="4193134at2759"/>
<dbReference type="GeneID" id="8440776"/>
<dbReference type="eggNOG" id="ENOG502QQYZ">
    <property type="taxonomic scope" value="Eukaryota"/>
</dbReference>
<name>C4JPT5_UNCRE</name>
<evidence type="ECO:0008006" key="4">
    <source>
        <dbReference type="Google" id="ProtNLM"/>
    </source>
</evidence>
<dbReference type="PANTHER" id="PTHR21310">
    <property type="entry name" value="AMINOGLYCOSIDE PHOSPHOTRANSFERASE-RELATED-RELATED"/>
    <property type="match status" value="1"/>
</dbReference>
<protein>
    <recommendedName>
        <fullName evidence="4">Aminoglycoside phosphotransferase domain-containing protein</fullName>
    </recommendedName>
</protein>
<feature type="compositionally biased region" description="Basic and acidic residues" evidence="1">
    <location>
        <begin position="533"/>
        <end position="542"/>
    </location>
</feature>
<evidence type="ECO:0000313" key="2">
    <source>
        <dbReference type="EMBL" id="EEP79732.1"/>
    </source>
</evidence>
<keyword evidence="3" id="KW-1185">Reference proteome</keyword>
<dbReference type="RefSeq" id="XP_002545061.1">
    <property type="nucleotide sequence ID" value="XM_002545015.1"/>
</dbReference>
<organism evidence="2 3">
    <name type="scientific">Uncinocarpus reesii (strain UAMH 1704)</name>
    <dbReference type="NCBI Taxonomy" id="336963"/>
    <lineage>
        <taxon>Eukaryota</taxon>
        <taxon>Fungi</taxon>
        <taxon>Dikarya</taxon>
        <taxon>Ascomycota</taxon>
        <taxon>Pezizomycotina</taxon>
        <taxon>Eurotiomycetes</taxon>
        <taxon>Eurotiomycetidae</taxon>
        <taxon>Onygenales</taxon>
        <taxon>Onygenaceae</taxon>
        <taxon>Uncinocarpus</taxon>
    </lineage>
</organism>
<evidence type="ECO:0000256" key="1">
    <source>
        <dbReference type="SAM" id="MobiDB-lite"/>
    </source>
</evidence>
<reference evidence="3" key="1">
    <citation type="journal article" date="2009" name="Genome Res.">
        <title>Comparative genomic analyses of the human fungal pathogens Coccidioides and their relatives.</title>
        <authorList>
            <person name="Sharpton T.J."/>
            <person name="Stajich J.E."/>
            <person name="Rounsley S.D."/>
            <person name="Gardner M.J."/>
            <person name="Wortman J.R."/>
            <person name="Jordar V.S."/>
            <person name="Maiti R."/>
            <person name="Kodira C.D."/>
            <person name="Neafsey D.E."/>
            <person name="Zeng Q."/>
            <person name="Hung C.-Y."/>
            <person name="McMahan C."/>
            <person name="Muszewska A."/>
            <person name="Grynberg M."/>
            <person name="Mandel M.A."/>
            <person name="Kellner E.M."/>
            <person name="Barker B.M."/>
            <person name="Galgiani J.N."/>
            <person name="Orbach M.J."/>
            <person name="Kirkland T.N."/>
            <person name="Cole G.T."/>
            <person name="Henn M.R."/>
            <person name="Birren B.W."/>
            <person name="Taylor J.W."/>
        </authorList>
    </citation>
    <scope>NUCLEOTIDE SEQUENCE [LARGE SCALE GENOMIC DNA]</scope>
    <source>
        <strain evidence="3">UAMH 1704</strain>
    </source>
</reference>
<feature type="region of interest" description="Disordered" evidence="1">
    <location>
        <begin position="514"/>
        <end position="542"/>
    </location>
</feature>
<proteinExistence type="predicted"/>
<dbReference type="OMA" id="CESVECI"/>